<dbReference type="AlphaFoldDB" id="A0A382A344"/>
<evidence type="ECO:0000313" key="1">
    <source>
        <dbReference type="EMBL" id="SVA95562.1"/>
    </source>
</evidence>
<name>A0A382A344_9ZZZZ</name>
<accession>A0A382A344</accession>
<proteinExistence type="predicted"/>
<gene>
    <name evidence="1" type="ORF">METZ01_LOCUS148416</name>
</gene>
<protein>
    <submittedName>
        <fullName evidence="1">Uncharacterized protein</fullName>
    </submittedName>
</protein>
<reference evidence="1" key="1">
    <citation type="submission" date="2018-05" db="EMBL/GenBank/DDBJ databases">
        <authorList>
            <person name="Lanie J.A."/>
            <person name="Ng W.-L."/>
            <person name="Kazmierczak K.M."/>
            <person name="Andrzejewski T.M."/>
            <person name="Davidsen T.M."/>
            <person name="Wayne K.J."/>
            <person name="Tettelin H."/>
            <person name="Glass J.I."/>
            <person name="Rusch D."/>
            <person name="Podicherti R."/>
            <person name="Tsui H.-C.T."/>
            <person name="Winkler M.E."/>
        </authorList>
    </citation>
    <scope>NUCLEOTIDE SEQUENCE</scope>
</reference>
<dbReference type="EMBL" id="UINC01023594">
    <property type="protein sequence ID" value="SVA95562.1"/>
    <property type="molecule type" value="Genomic_DNA"/>
</dbReference>
<sequence>MRNLSYRRKSLSLITIKSMMTRLLIMLANKINAVVVPIRCPHQS</sequence>
<organism evidence="1">
    <name type="scientific">marine metagenome</name>
    <dbReference type="NCBI Taxonomy" id="408172"/>
    <lineage>
        <taxon>unclassified sequences</taxon>
        <taxon>metagenomes</taxon>
        <taxon>ecological metagenomes</taxon>
    </lineage>
</organism>
<feature type="non-terminal residue" evidence="1">
    <location>
        <position position="44"/>
    </location>
</feature>